<dbReference type="Gene3D" id="1.20.1070.10">
    <property type="entry name" value="Rhodopsin 7-helix transmembrane proteins"/>
    <property type="match status" value="1"/>
</dbReference>
<dbReference type="SUPFAM" id="SSF81321">
    <property type="entry name" value="Family A G protein-coupled receptor-like"/>
    <property type="match status" value="1"/>
</dbReference>
<evidence type="ECO:0000313" key="4">
    <source>
        <dbReference type="Proteomes" id="UP000008549"/>
    </source>
</evidence>
<dbReference type="HOGENOM" id="CLU_070417_1_0_1"/>
<evidence type="ECO:0000256" key="1">
    <source>
        <dbReference type="SAM" id="Phobius"/>
    </source>
</evidence>
<feature type="non-terminal residue" evidence="3">
    <location>
        <position position="271"/>
    </location>
</feature>
<accession>A8X766</accession>
<dbReference type="InterPro" id="IPR019430">
    <property type="entry name" value="7TM_GPCR_serpentine_rcpt_Srx"/>
</dbReference>
<organism evidence="3 4">
    <name type="scientific">Caenorhabditis briggsae</name>
    <dbReference type="NCBI Taxonomy" id="6238"/>
    <lineage>
        <taxon>Eukaryota</taxon>
        <taxon>Metazoa</taxon>
        <taxon>Ecdysozoa</taxon>
        <taxon>Nematoda</taxon>
        <taxon>Chromadorea</taxon>
        <taxon>Rhabditida</taxon>
        <taxon>Rhabditina</taxon>
        <taxon>Rhabditomorpha</taxon>
        <taxon>Rhabditoidea</taxon>
        <taxon>Rhabditidae</taxon>
        <taxon>Peloderinae</taxon>
        <taxon>Caenorhabditis</taxon>
    </lineage>
</organism>
<feature type="transmembrane region" description="Helical" evidence="1">
    <location>
        <begin position="93"/>
        <end position="114"/>
    </location>
</feature>
<feature type="transmembrane region" description="Helical" evidence="1">
    <location>
        <begin position="168"/>
        <end position="193"/>
    </location>
</feature>
<dbReference type="Pfam" id="PF10328">
    <property type="entry name" value="7TM_GPCR_Srx"/>
    <property type="match status" value="1"/>
</dbReference>
<dbReference type="RefSeq" id="XP_002636253.1">
    <property type="nucleotide sequence ID" value="XM_002636207.1"/>
</dbReference>
<dbReference type="WormBase" id="CBG08533">
    <property type="protein sequence ID" value="CBP48430"/>
    <property type="gene ID" value="WBGene00030305"/>
    <property type="gene designation" value="Cbr-srx-113"/>
</dbReference>
<sequence length="271" mass="30638">YENMLIPEKATRIIGGHIIISAFLGILVNLFMFFKFISFDKTSFYILCTSKTVSNFVLLTVYFLYIGPTDFLYTQIGPLSLNTYLNQAMGFGMYLQGPITQMIITINRFLVIWFTPTKIPEYSNRITVTALSVSWAIAIWLSTLIGLPDNCRVPMGFEHIGYYSTPCNYQITIITVSAIFLLAIFTNSMNLMIAGKLIWSWKKARSNLSSEASQQRRKTSARFFFQSCIQDWICVMDVANNMVSHIYCSSDRLCISLALIAFGVLVPGVDG</sequence>
<dbReference type="InParanoid" id="A8X766"/>
<protein>
    <submittedName>
        <fullName evidence="3">Protein CBR-SRX-113</fullName>
    </submittedName>
</protein>
<evidence type="ECO:0000259" key="2">
    <source>
        <dbReference type="Pfam" id="PF10328"/>
    </source>
</evidence>
<feature type="transmembrane region" description="Helical" evidence="1">
    <location>
        <begin position="44"/>
        <end position="65"/>
    </location>
</feature>
<feature type="transmembrane region" description="Helical" evidence="1">
    <location>
        <begin position="126"/>
        <end position="148"/>
    </location>
</feature>
<dbReference type="AlphaFoldDB" id="A8X766"/>
<dbReference type="STRING" id="6238.A8X766"/>
<evidence type="ECO:0000313" key="5">
    <source>
        <dbReference type="WormBase" id="CBG08533"/>
    </source>
</evidence>
<dbReference type="PANTHER" id="PTHR46952:SF6">
    <property type="entry name" value="7TM GPCR SERPENTINE RECEPTOR CLASS X (SRX) DOMAIN-CONTAINING PROTEIN"/>
    <property type="match status" value="1"/>
</dbReference>
<dbReference type="GeneID" id="8578248"/>
<dbReference type="FunCoup" id="A8X766">
    <property type="interactions" value="12"/>
</dbReference>
<evidence type="ECO:0000313" key="3">
    <source>
        <dbReference type="EMBL" id="CAP28477.1"/>
    </source>
</evidence>
<reference evidence="3 4" key="2">
    <citation type="journal article" date="2011" name="PLoS Genet.">
        <title>Caenorhabditis briggsae recombinant inbred line genotypes reveal inter-strain incompatibility and the evolution of recombination.</title>
        <authorList>
            <person name="Ross J.A."/>
            <person name="Koboldt D.C."/>
            <person name="Staisch J.E."/>
            <person name="Chamberlin H.M."/>
            <person name="Gupta B.P."/>
            <person name="Miller R.D."/>
            <person name="Baird S.E."/>
            <person name="Haag E.S."/>
        </authorList>
    </citation>
    <scope>NUCLEOTIDE SEQUENCE [LARGE SCALE GENOMIC DNA]</scope>
    <source>
        <strain evidence="3 4">AF16</strain>
    </source>
</reference>
<dbReference type="CTD" id="8578248"/>
<feature type="domain" description="7TM GPCR serpentine receptor class x (Srx)" evidence="2">
    <location>
        <begin position="20"/>
        <end position="271"/>
    </location>
</feature>
<feature type="transmembrane region" description="Helical" evidence="1">
    <location>
        <begin position="12"/>
        <end position="32"/>
    </location>
</feature>
<reference evidence="3 4" key="1">
    <citation type="journal article" date="2003" name="PLoS Biol.">
        <title>The genome sequence of Caenorhabditis briggsae: a platform for comparative genomics.</title>
        <authorList>
            <person name="Stein L.D."/>
            <person name="Bao Z."/>
            <person name="Blasiar D."/>
            <person name="Blumenthal T."/>
            <person name="Brent M.R."/>
            <person name="Chen N."/>
            <person name="Chinwalla A."/>
            <person name="Clarke L."/>
            <person name="Clee C."/>
            <person name="Coghlan A."/>
            <person name="Coulson A."/>
            <person name="D'Eustachio P."/>
            <person name="Fitch D.H."/>
            <person name="Fulton L.A."/>
            <person name="Fulton R.E."/>
            <person name="Griffiths-Jones S."/>
            <person name="Harris T.W."/>
            <person name="Hillier L.W."/>
            <person name="Kamath R."/>
            <person name="Kuwabara P.E."/>
            <person name="Mardis E.R."/>
            <person name="Marra M.A."/>
            <person name="Miner T.L."/>
            <person name="Minx P."/>
            <person name="Mullikin J.C."/>
            <person name="Plumb R.W."/>
            <person name="Rogers J."/>
            <person name="Schein J.E."/>
            <person name="Sohrmann M."/>
            <person name="Spieth J."/>
            <person name="Stajich J.E."/>
            <person name="Wei C."/>
            <person name="Willey D."/>
            <person name="Wilson R.K."/>
            <person name="Durbin R."/>
            <person name="Waterston R.H."/>
        </authorList>
    </citation>
    <scope>NUCLEOTIDE SEQUENCE [LARGE SCALE GENOMIC DNA]</scope>
    <source>
        <strain evidence="3 4">AF16</strain>
    </source>
</reference>
<keyword evidence="1" id="KW-0472">Membrane</keyword>
<gene>
    <name evidence="5" type="primary">srx-113</name>
    <name evidence="3" type="synonym">Cbr-srx-113</name>
    <name evidence="5" type="ORF">CBG08533</name>
    <name evidence="3" type="ORF">CBG_08533</name>
</gene>
<dbReference type="EMBL" id="HE601197">
    <property type="protein sequence ID" value="CAP28477.1"/>
    <property type="molecule type" value="Genomic_DNA"/>
</dbReference>
<dbReference type="PANTHER" id="PTHR46952">
    <property type="entry name" value="SERPENTINE RECEPTOR, CLASS X-RELATED"/>
    <property type="match status" value="1"/>
</dbReference>
<dbReference type="Proteomes" id="UP000008549">
    <property type="component" value="Unassembled WGS sequence"/>
</dbReference>
<keyword evidence="4" id="KW-1185">Reference proteome</keyword>
<keyword evidence="1" id="KW-0812">Transmembrane</keyword>
<name>A8X766_CAEBR</name>
<dbReference type="OMA" id="FEHIGYY"/>
<dbReference type="eggNOG" id="ENOG502TFP3">
    <property type="taxonomic scope" value="Eukaryota"/>
</dbReference>
<keyword evidence="1" id="KW-1133">Transmembrane helix</keyword>
<feature type="non-terminal residue" evidence="3">
    <location>
        <position position="1"/>
    </location>
</feature>
<proteinExistence type="predicted"/>
<dbReference type="KEGG" id="cbr:CBG_08533"/>